<dbReference type="InterPro" id="IPR050515">
    <property type="entry name" value="Beta-lactam/transpept"/>
</dbReference>
<reference evidence="5" key="1">
    <citation type="submission" date="2016-10" db="EMBL/GenBank/DDBJ databases">
        <authorList>
            <person name="Varghese N."/>
            <person name="Submissions S."/>
        </authorList>
    </citation>
    <scope>NUCLEOTIDE SEQUENCE [LARGE SCALE GENOMIC DNA]</scope>
    <source>
        <strain evidence="5">CGMCC 1.10218</strain>
    </source>
</reference>
<gene>
    <name evidence="4" type="ORF">SAMN04488058_103192</name>
</gene>
<evidence type="ECO:0000259" key="3">
    <source>
        <dbReference type="Pfam" id="PF00905"/>
    </source>
</evidence>
<organism evidence="4 5">
    <name type="scientific">Deinococcus reticulitermitis</name>
    <dbReference type="NCBI Taxonomy" id="856736"/>
    <lineage>
        <taxon>Bacteria</taxon>
        <taxon>Thermotogati</taxon>
        <taxon>Deinococcota</taxon>
        <taxon>Deinococci</taxon>
        <taxon>Deinococcales</taxon>
        <taxon>Deinococcaceae</taxon>
        <taxon>Deinococcus</taxon>
    </lineage>
</organism>
<accession>A0A1H6VJM3</accession>
<keyword evidence="5" id="KW-1185">Reference proteome</keyword>
<dbReference type="GO" id="GO:0071555">
    <property type="term" value="P:cell wall organization"/>
    <property type="evidence" value="ECO:0007669"/>
    <property type="project" value="TreeGrafter"/>
</dbReference>
<proteinExistence type="predicted"/>
<evidence type="ECO:0000256" key="2">
    <source>
        <dbReference type="ARBA" id="ARBA00023136"/>
    </source>
</evidence>
<keyword evidence="4" id="KW-0132">Cell division</keyword>
<dbReference type="Gene3D" id="3.30.450.330">
    <property type="match status" value="1"/>
</dbReference>
<dbReference type="AlphaFoldDB" id="A0A1H6VJM3"/>
<dbReference type="InterPro" id="IPR001460">
    <property type="entry name" value="PCN-bd_Tpept"/>
</dbReference>
<evidence type="ECO:0000256" key="1">
    <source>
        <dbReference type="ARBA" id="ARBA00004370"/>
    </source>
</evidence>
<dbReference type="PANTHER" id="PTHR30627">
    <property type="entry name" value="PEPTIDOGLYCAN D,D-TRANSPEPTIDASE"/>
    <property type="match status" value="1"/>
</dbReference>
<dbReference type="PANTHER" id="PTHR30627:SF1">
    <property type="entry name" value="PEPTIDOGLYCAN D,D-TRANSPEPTIDASE FTSI"/>
    <property type="match status" value="1"/>
</dbReference>
<protein>
    <submittedName>
        <fullName evidence="4">Cell division protein FtsI (Penicillin-binding protein 3)</fullName>
    </submittedName>
</protein>
<keyword evidence="4" id="KW-0131">Cell cycle</keyword>
<dbReference type="GO" id="GO:0051301">
    <property type="term" value="P:cell division"/>
    <property type="evidence" value="ECO:0007669"/>
    <property type="project" value="UniProtKB-KW"/>
</dbReference>
<dbReference type="Proteomes" id="UP000199223">
    <property type="component" value="Unassembled WGS sequence"/>
</dbReference>
<dbReference type="Gene3D" id="3.40.710.10">
    <property type="entry name" value="DD-peptidase/beta-lactamase superfamily"/>
    <property type="match status" value="1"/>
</dbReference>
<sequence>MELKIRNRSRVMQFIALAMFITLVWAYAQIEWGPPSSVREQQVTVRGSVLAADGSVLARTVDKKRLYPQGTLAGQVIGMLGDSGGLEGIERTFDEPLARGEDVQLTLDPQAQANVEAALARGVQTHQAEHGTVVMMETRTGRILAAATYPPFDPTNWRSVPGMQERVRNRAFLDAYEPGSIMKPLSVAAAVNDGLTSPGTVYTTPMSRFVGGRWGSTINDSVDHPPMLTTQQVLRYSSNVGMSHIVEGFTYERLRGYLADFGWGQEVKLSGAVTARGILKPLGDWNDLERATNSFGQGVSGTTLQMAAAYNTLANDGRYVAPRLIEGAPAGERRDVLRPASARIARTMMRNVVTEGKFASIDGYDIAGKTGTAQVPVPGGYSKTLFISTFAGFFPADEPRVTVAVMVYGAKGGAYQGSQVAAPIFREIASGMFSEWGTPPSTAAVPQEDK</sequence>
<dbReference type="InterPro" id="IPR036138">
    <property type="entry name" value="PBP_dimer_sf"/>
</dbReference>
<comment type="subcellular location">
    <subcellularLocation>
        <location evidence="1">Membrane</location>
    </subcellularLocation>
</comment>
<dbReference type="SUPFAM" id="SSF56519">
    <property type="entry name" value="Penicillin binding protein dimerisation domain"/>
    <property type="match status" value="1"/>
</dbReference>
<feature type="domain" description="Penicillin-binding protein transpeptidase" evidence="3">
    <location>
        <begin position="131"/>
        <end position="429"/>
    </location>
</feature>
<dbReference type="InterPro" id="IPR012338">
    <property type="entry name" value="Beta-lactam/transpept-like"/>
</dbReference>
<dbReference type="Pfam" id="PF00905">
    <property type="entry name" value="Transpeptidase"/>
    <property type="match status" value="1"/>
</dbReference>
<name>A0A1H6VJM3_9DEIO</name>
<dbReference type="Gene3D" id="3.90.1310.10">
    <property type="entry name" value="Penicillin-binding protein 2a (Domain 2)"/>
    <property type="match status" value="1"/>
</dbReference>
<keyword evidence="2" id="KW-0472">Membrane</keyword>
<evidence type="ECO:0000313" key="4">
    <source>
        <dbReference type="EMBL" id="SEJ04773.1"/>
    </source>
</evidence>
<dbReference type="GO" id="GO:0005886">
    <property type="term" value="C:plasma membrane"/>
    <property type="evidence" value="ECO:0007669"/>
    <property type="project" value="TreeGrafter"/>
</dbReference>
<dbReference type="RefSeq" id="WP_177183052.1">
    <property type="nucleotide sequence ID" value="NZ_FNZA01000003.1"/>
</dbReference>
<dbReference type="STRING" id="856736.SAMN04488058_103192"/>
<dbReference type="GO" id="GO:0008658">
    <property type="term" value="F:penicillin binding"/>
    <property type="evidence" value="ECO:0007669"/>
    <property type="project" value="InterPro"/>
</dbReference>
<dbReference type="SUPFAM" id="SSF56601">
    <property type="entry name" value="beta-lactamase/transpeptidase-like"/>
    <property type="match status" value="1"/>
</dbReference>
<dbReference type="EMBL" id="FNZA01000003">
    <property type="protein sequence ID" value="SEJ04773.1"/>
    <property type="molecule type" value="Genomic_DNA"/>
</dbReference>
<evidence type="ECO:0000313" key="5">
    <source>
        <dbReference type="Proteomes" id="UP000199223"/>
    </source>
</evidence>